<dbReference type="PANTHER" id="PTHR24221">
    <property type="entry name" value="ATP-BINDING CASSETTE SUB-FAMILY B"/>
    <property type="match status" value="1"/>
</dbReference>
<name>A0A318H4K0_9BURK</name>
<keyword evidence="2" id="KW-1003">Cell membrane</keyword>
<dbReference type="PROSITE" id="PS50929">
    <property type="entry name" value="ABC_TM1F"/>
    <property type="match status" value="1"/>
</dbReference>
<comment type="caution">
    <text evidence="11">The sequence shown here is derived from an EMBL/GenBank/DDBJ whole genome shotgun (WGS) entry which is preliminary data.</text>
</comment>
<feature type="transmembrane region" description="Helical" evidence="8">
    <location>
        <begin position="150"/>
        <end position="169"/>
    </location>
</feature>
<dbReference type="EMBL" id="QJJS01000016">
    <property type="protein sequence ID" value="PXW94003.1"/>
    <property type="molecule type" value="Genomic_DNA"/>
</dbReference>
<evidence type="ECO:0000256" key="3">
    <source>
        <dbReference type="ARBA" id="ARBA00022692"/>
    </source>
</evidence>
<organism evidence="11 12">
    <name type="scientific">Sphaerotilus hippei</name>
    <dbReference type="NCBI Taxonomy" id="744406"/>
    <lineage>
        <taxon>Bacteria</taxon>
        <taxon>Pseudomonadati</taxon>
        <taxon>Pseudomonadota</taxon>
        <taxon>Betaproteobacteria</taxon>
        <taxon>Burkholderiales</taxon>
        <taxon>Sphaerotilaceae</taxon>
        <taxon>Sphaerotilus</taxon>
    </lineage>
</organism>
<evidence type="ECO:0000259" key="10">
    <source>
        <dbReference type="PROSITE" id="PS50929"/>
    </source>
</evidence>
<protein>
    <submittedName>
        <fullName evidence="11">ATP-binding cassette subfamily C exporter for protease/lipase</fullName>
    </submittedName>
</protein>
<keyword evidence="6 8" id="KW-1133">Transmembrane helix</keyword>
<dbReference type="Gene3D" id="1.20.1560.10">
    <property type="entry name" value="ABC transporter type 1, transmembrane domain"/>
    <property type="match status" value="1"/>
</dbReference>
<dbReference type="NCBIfam" id="TIGR01842">
    <property type="entry name" value="type_I_sec_PrtD"/>
    <property type="match status" value="1"/>
</dbReference>
<proteinExistence type="predicted"/>
<dbReference type="GO" id="GO:0005886">
    <property type="term" value="C:plasma membrane"/>
    <property type="evidence" value="ECO:0007669"/>
    <property type="project" value="UniProtKB-SubCell"/>
</dbReference>
<reference evidence="11 12" key="1">
    <citation type="submission" date="2018-05" db="EMBL/GenBank/DDBJ databases">
        <title>Genomic Encyclopedia of Type Strains, Phase IV (KMG-IV): sequencing the most valuable type-strain genomes for metagenomic binning, comparative biology and taxonomic classification.</title>
        <authorList>
            <person name="Goeker M."/>
        </authorList>
    </citation>
    <scope>NUCLEOTIDE SEQUENCE [LARGE SCALE GENOMIC DNA]</scope>
    <source>
        <strain evidence="11 12">DSM 566</strain>
    </source>
</reference>
<dbReference type="GO" id="GO:0030256">
    <property type="term" value="C:type I protein secretion system complex"/>
    <property type="evidence" value="ECO:0007669"/>
    <property type="project" value="InterPro"/>
</dbReference>
<dbReference type="Pfam" id="PF00664">
    <property type="entry name" value="ABC_membrane"/>
    <property type="match status" value="1"/>
</dbReference>
<dbReference type="SUPFAM" id="SSF52540">
    <property type="entry name" value="P-loop containing nucleoside triphosphate hydrolases"/>
    <property type="match status" value="1"/>
</dbReference>
<keyword evidence="4" id="KW-0547">Nucleotide-binding</keyword>
<dbReference type="InterPro" id="IPR011527">
    <property type="entry name" value="ABC1_TM_dom"/>
</dbReference>
<dbReference type="GO" id="GO:0016887">
    <property type="term" value="F:ATP hydrolysis activity"/>
    <property type="evidence" value="ECO:0007669"/>
    <property type="project" value="InterPro"/>
</dbReference>
<dbReference type="InterPro" id="IPR010128">
    <property type="entry name" value="ATPase_T1SS_PrtD-like"/>
</dbReference>
<dbReference type="SMART" id="SM00382">
    <property type="entry name" value="AAA"/>
    <property type="match status" value="1"/>
</dbReference>
<dbReference type="GO" id="GO:0140359">
    <property type="term" value="F:ABC-type transporter activity"/>
    <property type="evidence" value="ECO:0007669"/>
    <property type="project" value="InterPro"/>
</dbReference>
<accession>A0A318H4K0</accession>
<dbReference type="SUPFAM" id="SSF90123">
    <property type="entry name" value="ABC transporter transmembrane region"/>
    <property type="match status" value="1"/>
</dbReference>
<dbReference type="InterPro" id="IPR036640">
    <property type="entry name" value="ABC1_TM_sf"/>
</dbReference>
<feature type="transmembrane region" description="Helical" evidence="8">
    <location>
        <begin position="50"/>
        <end position="67"/>
    </location>
</feature>
<gene>
    <name evidence="11" type="ORF">C7444_11636</name>
</gene>
<keyword evidence="5 11" id="KW-0067">ATP-binding</keyword>
<dbReference type="InterPro" id="IPR039421">
    <property type="entry name" value="Type_1_exporter"/>
</dbReference>
<keyword evidence="11" id="KW-0645">Protease</keyword>
<dbReference type="PROSITE" id="PS00211">
    <property type="entry name" value="ABC_TRANSPORTER_1"/>
    <property type="match status" value="1"/>
</dbReference>
<evidence type="ECO:0000313" key="12">
    <source>
        <dbReference type="Proteomes" id="UP000247811"/>
    </source>
</evidence>
<dbReference type="PANTHER" id="PTHR24221:SF248">
    <property type="entry name" value="ABC TRANSPORTER TRANSMEMBRANE REGION"/>
    <property type="match status" value="1"/>
</dbReference>
<sequence>MNADLAAALQAVRPQLRRAFGFGMVAALLGLTPSWYMLEVYDRVVNSRSHTTLLMLTVAVVLLYLLMEVLEWVRAGILVAAGQAFEQKLLPRIFQAAFEAGRGKAGAGSSVAMNDLRTVRELFHSPVVTATLDAPMALVALALIYAIHPLLAGVALGCAAAQVAVTLLNERATREPMNKANAGAMGAQLFSDRLLANAHFIHAMAMTSAALRRWSSRRREAIDLQLQASREAGTWQAWSKLLQNLVNSALLGLSCWLLFDNSLNGGGGMLVVSGILGGKVLTPLVQVVGQWQTVSSGREAWTRLNRLLQDQAAAAPAMPLPAPKGRLVVDRLVVTAPGSSLQLLKGISFTLAPGDVLAVVGPSAAGKTTLSRALLGLAPAASGSVRLDGVSVQTWNPAELGPHLGYLPQGVELIDGTLAENIARFGAVDLERVRAVSEAVGLDEIVAALPAGHDTRVGAGSTAISGGQRQRVALARALYGDPALVVLDEPNASLDEAGDQALGEAIRAASARGCTLVIMTHRASVLAVANRMLVISEGEQRAFGPRDEVMAALQKAQAPMRPEPVPSAPAAAQAV</sequence>
<dbReference type="GO" id="GO:0030253">
    <property type="term" value="P:protein secretion by the type I secretion system"/>
    <property type="evidence" value="ECO:0007669"/>
    <property type="project" value="InterPro"/>
</dbReference>
<dbReference type="Pfam" id="PF00005">
    <property type="entry name" value="ABC_tran"/>
    <property type="match status" value="1"/>
</dbReference>
<evidence type="ECO:0000256" key="6">
    <source>
        <dbReference type="ARBA" id="ARBA00022989"/>
    </source>
</evidence>
<dbReference type="AlphaFoldDB" id="A0A318H4K0"/>
<evidence type="ECO:0000259" key="9">
    <source>
        <dbReference type="PROSITE" id="PS50893"/>
    </source>
</evidence>
<dbReference type="GO" id="GO:0005524">
    <property type="term" value="F:ATP binding"/>
    <property type="evidence" value="ECO:0007669"/>
    <property type="project" value="UniProtKB-KW"/>
</dbReference>
<dbReference type="GO" id="GO:0034040">
    <property type="term" value="F:ATPase-coupled lipid transmembrane transporter activity"/>
    <property type="evidence" value="ECO:0007669"/>
    <property type="project" value="TreeGrafter"/>
</dbReference>
<feature type="domain" description="ABC transmembrane type-1" evidence="10">
    <location>
        <begin position="19"/>
        <end position="296"/>
    </location>
</feature>
<dbReference type="Proteomes" id="UP000247811">
    <property type="component" value="Unassembled WGS sequence"/>
</dbReference>
<dbReference type="Gene3D" id="3.40.50.300">
    <property type="entry name" value="P-loop containing nucleotide triphosphate hydrolases"/>
    <property type="match status" value="1"/>
</dbReference>
<keyword evidence="11" id="KW-0378">Hydrolase</keyword>
<dbReference type="InterPro" id="IPR017871">
    <property type="entry name" value="ABC_transporter-like_CS"/>
</dbReference>
<dbReference type="RefSeq" id="WP_110401762.1">
    <property type="nucleotide sequence ID" value="NZ_QJJS01000016.1"/>
</dbReference>
<evidence type="ECO:0000256" key="2">
    <source>
        <dbReference type="ARBA" id="ARBA00022475"/>
    </source>
</evidence>
<dbReference type="GO" id="GO:0006508">
    <property type="term" value="P:proteolysis"/>
    <property type="evidence" value="ECO:0007669"/>
    <property type="project" value="UniProtKB-KW"/>
</dbReference>
<dbReference type="InterPro" id="IPR003593">
    <property type="entry name" value="AAA+_ATPase"/>
</dbReference>
<keyword evidence="12" id="KW-1185">Reference proteome</keyword>
<comment type="subcellular location">
    <subcellularLocation>
        <location evidence="1">Cell membrane</location>
        <topology evidence="1">Multi-pass membrane protein</topology>
    </subcellularLocation>
</comment>
<dbReference type="InterPro" id="IPR003439">
    <property type="entry name" value="ABC_transporter-like_ATP-bd"/>
</dbReference>
<evidence type="ECO:0000313" key="11">
    <source>
        <dbReference type="EMBL" id="PXW94003.1"/>
    </source>
</evidence>
<feature type="domain" description="ABC transporter" evidence="9">
    <location>
        <begin position="327"/>
        <end position="562"/>
    </location>
</feature>
<evidence type="ECO:0000256" key="5">
    <source>
        <dbReference type="ARBA" id="ARBA00022840"/>
    </source>
</evidence>
<keyword evidence="3 8" id="KW-0812">Transmembrane</keyword>
<feature type="transmembrane region" description="Helical" evidence="8">
    <location>
        <begin position="19"/>
        <end position="38"/>
    </location>
</feature>
<evidence type="ECO:0000256" key="8">
    <source>
        <dbReference type="SAM" id="Phobius"/>
    </source>
</evidence>
<dbReference type="InterPro" id="IPR027417">
    <property type="entry name" value="P-loop_NTPase"/>
</dbReference>
<dbReference type="PROSITE" id="PS50893">
    <property type="entry name" value="ABC_TRANSPORTER_2"/>
    <property type="match status" value="1"/>
</dbReference>
<dbReference type="GO" id="GO:0008233">
    <property type="term" value="F:peptidase activity"/>
    <property type="evidence" value="ECO:0007669"/>
    <property type="project" value="UniProtKB-KW"/>
</dbReference>
<keyword evidence="7 8" id="KW-0472">Membrane</keyword>
<evidence type="ECO:0000256" key="1">
    <source>
        <dbReference type="ARBA" id="ARBA00004651"/>
    </source>
</evidence>
<dbReference type="OrthoDB" id="8554730at2"/>
<evidence type="ECO:0000256" key="7">
    <source>
        <dbReference type="ARBA" id="ARBA00023136"/>
    </source>
</evidence>
<evidence type="ECO:0000256" key="4">
    <source>
        <dbReference type="ARBA" id="ARBA00022741"/>
    </source>
</evidence>